<feature type="domain" description="Reverse transcriptase Ty1/copia-type" evidence="1">
    <location>
        <begin position="2"/>
        <end position="72"/>
    </location>
</feature>
<evidence type="ECO:0000313" key="2">
    <source>
        <dbReference type="EMBL" id="GJT89406.1"/>
    </source>
</evidence>
<dbReference type="PANTHER" id="PTHR31672:SF13">
    <property type="entry name" value="F-BOX PROTEIN CPR30-LIKE"/>
    <property type="match status" value="1"/>
</dbReference>
<dbReference type="EMBL" id="BQNB010019821">
    <property type="protein sequence ID" value="GJT89406.1"/>
    <property type="molecule type" value="Genomic_DNA"/>
</dbReference>
<protein>
    <submittedName>
        <fullName evidence="2">Retrotransposon protein, putative, ty1-copia subclass</fullName>
    </submittedName>
</protein>
<name>A0ABQ5HNE3_9ASTR</name>
<reference evidence="2" key="1">
    <citation type="journal article" date="2022" name="Int. J. Mol. Sci.">
        <title>Draft Genome of Tanacetum Coccineum: Genomic Comparison of Closely Related Tanacetum-Family Plants.</title>
        <authorList>
            <person name="Yamashiro T."/>
            <person name="Shiraishi A."/>
            <person name="Nakayama K."/>
            <person name="Satake H."/>
        </authorList>
    </citation>
    <scope>NUCLEOTIDE SEQUENCE</scope>
</reference>
<organism evidence="2 3">
    <name type="scientific">Tanacetum coccineum</name>
    <dbReference type="NCBI Taxonomy" id="301880"/>
    <lineage>
        <taxon>Eukaryota</taxon>
        <taxon>Viridiplantae</taxon>
        <taxon>Streptophyta</taxon>
        <taxon>Embryophyta</taxon>
        <taxon>Tracheophyta</taxon>
        <taxon>Spermatophyta</taxon>
        <taxon>Magnoliopsida</taxon>
        <taxon>eudicotyledons</taxon>
        <taxon>Gunneridae</taxon>
        <taxon>Pentapetalae</taxon>
        <taxon>asterids</taxon>
        <taxon>campanulids</taxon>
        <taxon>Asterales</taxon>
        <taxon>Asteraceae</taxon>
        <taxon>Asteroideae</taxon>
        <taxon>Anthemideae</taxon>
        <taxon>Anthemidinae</taxon>
        <taxon>Tanacetum</taxon>
    </lineage>
</organism>
<dbReference type="Proteomes" id="UP001151760">
    <property type="component" value="Unassembled WGS sequence"/>
</dbReference>
<proteinExistence type="predicted"/>
<keyword evidence="3" id="KW-1185">Reference proteome</keyword>
<accession>A0ABQ5HNE3</accession>
<evidence type="ECO:0000259" key="1">
    <source>
        <dbReference type="Pfam" id="PF07727"/>
    </source>
</evidence>
<reference evidence="2" key="2">
    <citation type="submission" date="2022-01" db="EMBL/GenBank/DDBJ databases">
        <authorList>
            <person name="Yamashiro T."/>
            <person name="Shiraishi A."/>
            <person name="Satake H."/>
            <person name="Nakayama K."/>
        </authorList>
    </citation>
    <scope>NUCLEOTIDE SEQUENCE</scope>
</reference>
<dbReference type="PANTHER" id="PTHR31672">
    <property type="entry name" value="BNACNNG10540D PROTEIN"/>
    <property type="match status" value="1"/>
</dbReference>
<dbReference type="InterPro" id="IPR050796">
    <property type="entry name" value="SCF_F-box_component"/>
</dbReference>
<dbReference type="CDD" id="cd09272">
    <property type="entry name" value="RNase_HI_RT_Ty1"/>
    <property type="match status" value="1"/>
</dbReference>
<gene>
    <name evidence="2" type="ORF">Tco_1071123</name>
</gene>
<dbReference type="Pfam" id="PF07727">
    <property type="entry name" value="RVT_2"/>
    <property type="match status" value="1"/>
</dbReference>
<sequence>MGNSIPMLQDVKSYLGKCFAMKDLGEAAYILGIKIYRDRSRRLIGLCQSAYIEKILKRFHMENSKRGSIPMQDKLRLSKSQGASTPAELKRMQSVPYASAVGSIMYAVRCTRPDVAFAQKHKQAISTENSLQNGWICVRFEMRLFDWKSAKQSIFATSSAKAEYIAAFDASKEAVWVRKFISGLGVVLDISVPKFTTREVIEFGDIKLEKVHTDDNLADPFTKALAFPKHSELTRNIGMLPASSFIFFVLNLDLNFVTISKEPKEGPFLQYSCKEPVSIFSRFEIQVQGSCNGLKCLSQDNGYVITSLVVVHPLKKECYELPPFPLRIGRGMGRESCGLGFDTSTNTWKMVCVLLKEYAPPDKPDMVKKNLCTMVHEFVHNSLAKNTPSSPLIQYQVIGFQKHLVYLLYWIHVGFGLASGRACLRVCVSTGRGDNLVTGFLILGLFDLLVTTRVVVSCFRCFLFQVSIRVCIILLLPFDCFQKMEGICSSFMTWKLAFVNLSIEIKNRVANIYPNKLFSDWFLYPVTSDSRLDTRKSIMDNSFGSAEEVDHVRILKSCNGLLLCAVVQVGRTSCDIEIQMYSLETGNWSLCSDEFNYFSCDRFDSAIYWNDAFHWLETENRQLKHYKLNIEDHGHPIITTIEIPHGLHQGRNFFQSFGGDSDDPVLILMEIPQMLHLERKFFESHECLLLVCRDDIASREVTIYEMMEGCSVWSVRYLVNTEEFMNPLSERWSIWSTI</sequence>
<dbReference type="InterPro" id="IPR013103">
    <property type="entry name" value="RVT_2"/>
</dbReference>
<evidence type="ECO:0000313" key="3">
    <source>
        <dbReference type="Proteomes" id="UP001151760"/>
    </source>
</evidence>
<comment type="caution">
    <text evidence="2">The sequence shown here is derived from an EMBL/GenBank/DDBJ whole genome shotgun (WGS) entry which is preliminary data.</text>
</comment>